<evidence type="ECO:0000313" key="10">
    <source>
        <dbReference type="EMBL" id="KAJ8968625.1"/>
    </source>
</evidence>
<feature type="signal peptide" evidence="8">
    <location>
        <begin position="1"/>
        <end position="17"/>
    </location>
</feature>
<dbReference type="InterPro" id="IPR000668">
    <property type="entry name" value="Peptidase_C1A_C"/>
</dbReference>
<dbReference type="SMART" id="SM00645">
    <property type="entry name" value="Pept_C1"/>
    <property type="match status" value="1"/>
</dbReference>
<keyword evidence="6" id="KW-0865">Zymogen</keyword>
<dbReference type="PANTHER" id="PTHR12411">
    <property type="entry name" value="CYSTEINE PROTEASE FAMILY C1-RELATED"/>
    <property type="match status" value="1"/>
</dbReference>
<comment type="caution">
    <text evidence="10">The sequence shown here is derived from an EMBL/GenBank/DDBJ whole genome shotgun (WGS) entry which is preliminary data.</text>
</comment>
<evidence type="ECO:0000256" key="6">
    <source>
        <dbReference type="ARBA" id="ARBA00023145"/>
    </source>
</evidence>
<comment type="similarity">
    <text evidence="1">Belongs to the peptidase C1 family.</text>
</comment>
<gene>
    <name evidence="10" type="ORF">NQ314_002205</name>
</gene>
<accession>A0AAV8ZS85</accession>
<dbReference type="PROSITE" id="PS00139">
    <property type="entry name" value="THIOL_PROTEASE_CYS"/>
    <property type="match status" value="1"/>
</dbReference>
<keyword evidence="11" id="KW-1185">Reference proteome</keyword>
<reference evidence="10" key="1">
    <citation type="journal article" date="2023" name="Insect Mol. Biol.">
        <title>Genome sequencing provides insights into the evolution of gene families encoding plant cell wall-degrading enzymes in longhorned beetles.</title>
        <authorList>
            <person name="Shin N.R."/>
            <person name="Okamura Y."/>
            <person name="Kirsch R."/>
            <person name="Pauchet Y."/>
        </authorList>
    </citation>
    <scope>NUCLEOTIDE SEQUENCE</scope>
    <source>
        <strain evidence="10">RBIC_L_NR</strain>
    </source>
</reference>
<evidence type="ECO:0000313" key="11">
    <source>
        <dbReference type="Proteomes" id="UP001162156"/>
    </source>
</evidence>
<evidence type="ECO:0000256" key="3">
    <source>
        <dbReference type="ARBA" id="ARBA00022729"/>
    </source>
</evidence>
<dbReference type="FunFam" id="3.90.70.10:FF:000031">
    <property type="entry name" value="Cathepsin B"/>
    <property type="match status" value="1"/>
</dbReference>
<evidence type="ECO:0000259" key="9">
    <source>
        <dbReference type="SMART" id="SM00645"/>
    </source>
</evidence>
<evidence type="ECO:0000256" key="5">
    <source>
        <dbReference type="ARBA" id="ARBA00022807"/>
    </source>
</evidence>
<dbReference type="InterPro" id="IPR013128">
    <property type="entry name" value="Peptidase_C1A"/>
</dbReference>
<keyword evidence="2" id="KW-0645">Protease</keyword>
<dbReference type="EMBL" id="JANEYF010000672">
    <property type="protein sequence ID" value="KAJ8968625.1"/>
    <property type="molecule type" value="Genomic_DNA"/>
</dbReference>
<dbReference type="Pfam" id="PF00112">
    <property type="entry name" value="Peptidase_C1"/>
    <property type="match status" value="1"/>
</dbReference>
<evidence type="ECO:0000256" key="8">
    <source>
        <dbReference type="SAM" id="SignalP"/>
    </source>
</evidence>
<dbReference type="CDD" id="cd02620">
    <property type="entry name" value="Peptidase_C1A_CathepsinB"/>
    <property type="match status" value="1"/>
</dbReference>
<proteinExistence type="inferred from homology"/>
<dbReference type="PROSITE" id="PS00639">
    <property type="entry name" value="THIOL_PROTEASE_HIS"/>
    <property type="match status" value="1"/>
</dbReference>
<keyword evidence="7" id="KW-1015">Disulfide bond</keyword>
<dbReference type="AlphaFoldDB" id="A0AAV8ZS85"/>
<dbReference type="InterPro" id="IPR038765">
    <property type="entry name" value="Papain-like_cys_pep_sf"/>
</dbReference>
<sequence>MRSVIYLFLVAISYAQASIQLHPLSDEFINEINSKQSTWKAGRNFDVNVPISHLRSLVGVLDEETEILPEKQHELIEAVKIPESFDARNEWPRCGSIGEIRDQAACGSCWAFGAVEAMTDRICIHSDAKNQVSVSAEDLLTCCTACGRGCNGGTLGASWSYWVKSGIVTGGAYHTTTGCRAYTIAPCAHHVVSTRPACSGSGATPACVRECDAGTRKTYQAELTFGKTAYSVPKDVSQIQLEILTNGPVEAAFSVYDDFFNYKSGVYQHTSGSYAGGHAIKILGWGVEKNTPYWLVANSWNTDWGDKGYFKILRGSNHVGIEGNIVAGIPKL</sequence>
<dbReference type="PRINTS" id="PR00705">
    <property type="entry name" value="PAPAIN"/>
</dbReference>
<feature type="chain" id="PRO_5043451592" description="Peptidase C1A papain C-terminal domain-containing protein" evidence="8">
    <location>
        <begin position="18"/>
        <end position="332"/>
    </location>
</feature>
<dbReference type="InterPro" id="IPR025661">
    <property type="entry name" value="Pept_asp_AS"/>
</dbReference>
<organism evidence="10 11">
    <name type="scientific">Rhamnusium bicolor</name>
    <dbReference type="NCBI Taxonomy" id="1586634"/>
    <lineage>
        <taxon>Eukaryota</taxon>
        <taxon>Metazoa</taxon>
        <taxon>Ecdysozoa</taxon>
        <taxon>Arthropoda</taxon>
        <taxon>Hexapoda</taxon>
        <taxon>Insecta</taxon>
        <taxon>Pterygota</taxon>
        <taxon>Neoptera</taxon>
        <taxon>Endopterygota</taxon>
        <taxon>Coleoptera</taxon>
        <taxon>Polyphaga</taxon>
        <taxon>Cucujiformia</taxon>
        <taxon>Chrysomeloidea</taxon>
        <taxon>Cerambycidae</taxon>
        <taxon>Lepturinae</taxon>
        <taxon>Rhagiini</taxon>
        <taxon>Rhamnusium</taxon>
    </lineage>
</organism>
<protein>
    <recommendedName>
        <fullName evidence="9">Peptidase C1A papain C-terminal domain-containing protein</fullName>
    </recommendedName>
</protein>
<dbReference type="InterPro" id="IPR012599">
    <property type="entry name" value="Propeptide_C1A"/>
</dbReference>
<dbReference type="PROSITE" id="PS00640">
    <property type="entry name" value="THIOL_PROTEASE_ASN"/>
    <property type="match status" value="1"/>
</dbReference>
<evidence type="ECO:0000256" key="1">
    <source>
        <dbReference type="ARBA" id="ARBA00008455"/>
    </source>
</evidence>
<dbReference type="InterPro" id="IPR000169">
    <property type="entry name" value="Pept_cys_AS"/>
</dbReference>
<dbReference type="Proteomes" id="UP001162156">
    <property type="component" value="Unassembled WGS sequence"/>
</dbReference>
<keyword evidence="5" id="KW-0788">Thiol protease</keyword>
<dbReference type="Gene3D" id="3.90.70.10">
    <property type="entry name" value="Cysteine proteinases"/>
    <property type="match status" value="1"/>
</dbReference>
<evidence type="ECO:0000256" key="4">
    <source>
        <dbReference type="ARBA" id="ARBA00022801"/>
    </source>
</evidence>
<dbReference type="GO" id="GO:0004197">
    <property type="term" value="F:cysteine-type endopeptidase activity"/>
    <property type="evidence" value="ECO:0007669"/>
    <property type="project" value="InterPro"/>
</dbReference>
<dbReference type="InterPro" id="IPR025660">
    <property type="entry name" value="Pept_his_AS"/>
</dbReference>
<evidence type="ECO:0000256" key="7">
    <source>
        <dbReference type="ARBA" id="ARBA00023157"/>
    </source>
</evidence>
<dbReference type="Pfam" id="PF08127">
    <property type="entry name" value="Propeptide_C1"/>
    <property type="match status" value="1"/>
</dbReference>
<keyword evidence="3 8" id="KW-0732">Signal</keyword>
<dbReference type="GO" id="GO:0006508">
    <property type="term" value="P:proteolysis"/>
    <property type="evidence" value="ECO:0007669"/>
    <property type="project" value="UniProtKB-KW"/>
</dbReference>
<name>A0AAV8ZS85_9CUCU</name>
<keyword evidence="4" id="KW-0378">Hydrolase</keyword>
<feature type="domain" description="Peptidase C1A papain C-terminal" evidence="9">
    <location>
        <begin position="81"/>
        <end position="329"/>
    </location>
</feature>
<dbReference type="SUPFAM" id="SSF54001">
    <property type="entry name" value="Cysteine proteinases"/>
    <property type="match status" value="1"/>
</dbReference>
<evidence type="ECO:0000256" key="2">
    <source>
        <dbReference type="ARBA" id="ARBA00022670"/>
    </source>
</evidence>